<dbReference type="Proteomes" id="UP000799770">
    <property type="component" value="Unassembled WGS sequence"/>
</dbReference>
<sequence>MSLIGKSPRKKFSNNRSNPYSSSPTKAASSDDYKYFRPKHETLDATDAPFPSPDLRLARDDPYHHYLLRSGGYKGKTLTEVADEDDPSENRKNYCEWMDNTYYSTLPRNHVLRKALDQWRECERPSQTRAWSLPSLACAPARFKDGN</sequence>
<protein>
    <submittedName>
        <fullName evidence="2">Uncharacterized protein</fullName>
    </submittedName>
</protein>
<feature type="region of interest" description="Disordered" evidence="1">
    <location>
        <begin position="1"/>
        <end position="34"/>
    </location>
</feature>
<name>A0A6A5YXY4_9PLEO</name>
<feature type="compositionally biased region" description="Low complexity" evidence="1">
    <location>
        <begin position="14"/>
        <end position="24"/>
    </location>
</feature>
<dbReference type="AlphaFoldDB" id="A0A6A5YXY4"/>
<gene>
    <name evidence="2" type="ORF">BDV96DRAFT_581046</name>
</gene>
<keyword evidence="3" id="KW-1185">Reference proteome</keyword>
<reference evidence="2" key="1">
    <citation type="journal article" date="2020" name="Stud. Mycol.">
        <title>101 Dothideomycetes genomes: a test case for predicting lifestyles and emergence of pathogens.</title>
        <authorList>
            <person name="Haridas S."/>
            <person name="Albert R."/>
            <person name="Binder M."/>
            <person name="Bloem J."/>
            <person name="Labutti K."/>
            <person name="Salamov A."/>
            <person name="Andreopoulos B."/>
            <person name="Baker S."/>
            <person name="Barry K."/>
            <person name="Bills G."/>
            <person name="Bluhm B."/>
            <person name="Cannon C."/>
            <person name="Castanera R."/>
            <person name="Culley D."/>
            <person name="Daum C."/>
            <person name="Ezra D."/>
            <person name="Gonzalez J."/>
            <person name="Henrissat B."/>
            <person name="Kuo A."/>
            <person name="Liang C."/>
            <person name="Lipzen A."/>
            <person name="Lutzoni F."/>
            <person name="Magnuson J."/>
            <person name="Mondo S."/>
            <person name="Nolan M."/>
            <person name="Ohm R."/>
            <person name="Pangilinan J."/>
            <person name="Park H.-J."/>
            <person name="Ramirez L."/>
            <person name="Alfaro M."/>
            <person name="Sun H."/>
            <person name="Tritt A."/>
            <person name="Yoshinaga Y."/>
            <person name="Zwiers L.-H."/>
            <person name="Turgeon B."/>
            <person name="Goodwin S."/>
            <person name="Spatafora J."/>
            <person name="Crous P."/>
            <person name="Grigoriev I."/>
        </authorList>
    </citation>
    <scope>NUCLEOTIDE SEQUENCE</scope>
    <source>
        <strain evidence="2">CBS 627.86</strain>
    </source>
</reference>
<dbReference type="EMBL" id="ML977332">
    <property type="protein sequence ID" value="KAF2112049.1"/>
    <property type="molecule type" value="Genomic_DNA"/>
</dbReference>
<accession>A0A6A5YXY4</accession>
<evidence type="ECO:0000313" key="2">
    <source>
        <dbReference type="EMBL" id="KAF2112049.1"/>
    </source>
</evidence>
<organism evidence="2 3">
    <name type="scientific">Lophiotrema nucula</name>
    <dbReference type="NCBI Taxonomy" id="690887"/>
    <lineage>
        <taxon>Eukaryota</taxon>
        <taxon>Fungi</taxon>
        <taxon>Dikarya</taxon>
        <taxon>Ascomycota</taxon>
        <taxon>Pezizomycotina</taxon>
        <taxon>Dothideomycetes</taxon>
        <taxon>Pleosporomycetidae</taxon>
        <taxon>Pleosporales</taxon>
        <taxon>Lophiotremataceae</taxon>
        <taxon>Lophiotrema</taxon>
    </lineage>
</organism>
<evidence type="ECO:0000313" key="3">
    <source>
        <dbReference type="Proteomes" id="UP000799770"/>
    </source>
</evidence>
<proteinExistence type="predicted"/>
<dbReference type="OrthoDB" id="3679162at2759"/>
<evidence type="ECO:0000256" key="1">
    <source>
        <dbReference type="SAM" id="MobiDB-lite"/>
    </source>
</evidence>